<feature type="non-terminal residue" evidence="2">
    <location>
        <position position="1"/>
    </location>
</feature>
<evidence type="ECO:0000313" key="2">
    <source>
        <dbReference type="EMBL" id="CEK47685.1"/>
    </source>
</evidence>
<gene>
    <name evidence="2" type="primary">ORF1938</name>
</gene>
<feature type="compositionally biased region" description="Polar residues" evidence="1">
    <location>
        <begin position="31"/>
        <end position="41"/>
    </location>
</feature>
<dbReference type="AlphaFoldDB" id="A0A0B6XWL1"/>
<feature type="compositionally biased region" description="Polar residues" evidence="1">
    <location>
        <begin position="66"/>
        <end position="77"/>
    </location>
</feature>
<reference evidence="2" key="1">
    <citation type="submission" date="2014-12" db="EMBL/GenBank/DDBJ databases">
        <title>Insight into the proteome of Arion vulgaris.</title>
        <authorList>
            <person name="Aradska J."/>
            <person name="Bulat T."/>
            <person name="Smidak R."/>
            <person name="Sarate P."/>
            <person name="Gangsoo J."/>
            <person name="Sialana F."/>
            <person name="Bilban M."/>
            <person name="Lubec G."/>
        </authorList>
    </citation>
    <scope>NUCLEOTIDE SEQUENCE</scope>
    <source>
        <tissue evidence="2">Skin</tissue>
    </source>
</reference>
<feature type="compositionally biased region" description="Low complexity" evidence="1">
    <location>
        <begin position="83"/>
        <end position="104"/>
    </location>
</feature>
<organism evidence="2">
    <name type="scientific">Arion vulgaris</name>
    <dbReference type="NCBI Taxonomy" id="1028688"/>
    <lineage>
        <taxon>Eukaryota</taxon>
        <taxon>Metazoa</taxon>
        <taxon>Spiralia</taxon>
        <taxon>Lophotrochozoa</taxon>
        <taxon>Mollusca</taxon>
        <taxon>Gastropoda</taxon>
        <taxon>Heterobranchia</taxon>
        <taxon>Euthyneura</taxon>
        <taxon>Panpulmonata</taxon>
        <taxon>Eupulmonata</taxon>
        <taxon>Stylommatophora</taxon>
        <taxon>Helicina</taxon>
        <taxon>Arionoidea</taxon>
        <taxon>Arionidae</taxon>
        <taxon>Arion</taxon>
    </lineage>
</organism>
<name>A0A0B6XWL1_9EUPU</name>
<accession>A0A0B6XWL1</accession>
<feature type="non-terminal residue" evidence="2">
    <location>
        <position position="194"/>
    </location>
</feature>
<evidence type="ECO:0000256" key="1">
    <source>
        <dbReference type="SAM" id="MobiDB-lite"/>
    </source>
</evidence>
<proteinExistence type="predicted"/>
<feature type="compositionally biased region" description="Acidic residues" evidence="1">
    <location>
        <begin position="42"/>
        <end position="58"/>
    </location>
</feature>
<feature type="region of interest" description="Disordered" evidence="1">
    <location>
        <begin position="1"/>
        <end position="122"/>
    </location>
</feature>
<protein>
    <submittedName>
        <fullName evidence="2">Uncharacterized protein</fullName>
    </submittedName>
</protein>
<sequence length="194" mass="20805">APLLSKHDTETISTETNLMITEDEKQKSRSENMLSSQYNTLEDTEDSHDSAGEDDAVGNEDHKSSTRSTPDSETFLSPMSRFPSSPVVSAAVTPHVPSPSSVSTQERPPSLLNVPVSAGTGRKSNIFRSASSASVFQSRKPIGSTLRDKEAVRKYSITSDEAMTNSKSSANLAPDFLPIGDAVNASSMPAVWNK</sequence>
<dbReference type="EMBL" id="HACG01000820">
    <property type="protein sequence ID" value="CEK47685.1"/>
    <property type="molecule type" value="Transcribed_RNA"/>
</dbReference>
<feature type="compositionally biased region" description="Basic and acidic residues" evidence="1">
    <location>
        <begin position="1"/>
        <end position="10"/>
    </location>
</feature>